<dbReference type="GO" id="GO:0016020">
    <property type="term" value="C:membrane"/>
    <property type="evidence" value="ECO:0007669"/>
    <property type="project" value="InterPro"/>
</dbReference>
<dbReference type="InterPro" id="IPR036719">
    <property type="entry name" value="Neuro-gated_channel_TM_sf"/>
</dbReference>
<dbReference type="Gene3D" id="1.20.58.390">
    <property type="entry name" value="Neurotransmitter-gated ion-channel transmembrane domain"/>
    <property type="match status" value="1"/>
</dbReference>
<sequence length="101" mass="11886">MFQVNLDSGYNNSKGFYLDYYETNSEWDIDNTSWHIYRDKQDSAINFKITLKRKPMYFMMAILMPICMLSILNICVFVIPVNSEKRAMLSQSSYPLPCFGQ</sequence>
<evidence type="ECO:0000256" key="1">
    <source>
        <dbReference type="SAM" id="Phobius"/>
    </source>
</evidence>
<name>A0A9D4S6X2_DREPO</name>
<accession>A0A9D4S6X2</accession>
<organism evidence="2 3">
    <name type="scientific">Dreissena polymorpha</name>
    <name type="common">Zebra mussel</name>
    <name type="synonym">Mytilus polymorpha</name>
    <dbReference type="NCBI Taxonomy" id="45954"/>
    <lineage>
        <taxon>Eukaryota</taxon>
        <taxon>Metazoa</taxon>
        <taxon>Spiralia</taxon>
        <taxon>Lophotrochozoa</taxon>
        <taxon>Mollusca</taxon>
        <taxon>Bivalvia</taxon>
        <taxon>Autobranchia</taxon>
        <taxon>Heteroconchia</taxon>
        <taxon>Euheterodonta</taxon>
        <taxon>Imparidentia</taxon>
        <taxon>Neoheterodontei</taxon>
        <taxon>Myida</taxon>
        <taxon>Dreissenoidea</taxon>
        <taxon>Dreissenidae</taxon>
        <taxon>Dreissena</taxon>
    </lineage>
</organism>
<dbReference type="SUPFAM" id="SSF90112">
    <property type="entry name" value="Neurotransmitter-gated ion-channel transmembrane pore"/>
    <property type="match status" value="1"/>
</dbReference>
<dbReference type="EMBL" id="JAIWYP010000001">
    <property type="protein sequence ID" value="KAH3892845.1"/>
    <property type="molecule type" value="Genomic_DNA"/>
</dbReference>
<evidence type="ECO:0000313" key="2">
    <source>
        <dbReference type="EMBL" id="KAH3892845.1"/>
    </source>
</evidence>
<proteinExistence type="predicted"/>
<protein>
    <submittedName>
        <fullName evidence="2">Uncharacterized protein</fullName>
    </submittedName>
</protein>
<comment type="caution">
    <text evidence="2">The sequence shown here is derived from an EMBL/GenBank/DDBJ whole genome shotgun (WGS) entry which is preliminary data.</text>
</comment>
<dbReference type="Proteomes" id="UP000828390">
    <property type="component" value="Unassembled WGS sequence"/>
</dbReference>
<dbReference type="InterPro" id="IPR038050">
    <property type="entry name" value="Neuro_actylchol_rec"/>
</dbReference>
<gene>
    <name evidence="2" type="ORF">DPMN_016978</name>
</gene>
<feature type="transmembrane region" description="Helical" evidence="1">
    <location>
        <begin position="57"/>
        <end position="79"/>
    </location>
</feature>
<reference evidence="2" key="1">
    <citation type="journal article" date="2019" name="bioRxiv">
        <title>The Genome of the Zebra Mussel, Dreissena polymorpha: A Resource for Invasive Species Research.</title>
        <authorList>
            <person name="McCartney M.A."/>
            <person name="Auch B."/>
            <person name="Kono T."/>
            <person name="Mallez S."/>
            <person name="Zhang Y."/>
            <person name="Obille A."/>
            <person name="Becker A."/>
            <person name="Abrahante J.E."/>
            <person name="Garbe J."/>
            <person name="Badalamenti J.P."/>
            <person name="Herman A."/>
            <person name="Mangelson H."/>
            <person name="Liachko I."/>
            <person name="Sullivan S."/>
            <person name="Sone E.D."/>
            <person name="Koren S."/>
            <person name="Silverstein K.A.T."/>
            <person name="Beckman K.B."/>
            <person name="Gohl D.M."/>
        </authorList>
    </citation>
    <scope>NUCLEOTIDE SEQUENCE</scope>
    <source>
        <strain evidence="2">Duluth1</strain>
        <tissue evidence="2">Whole animal</tissue>
    </source>
</reference>
<keyword evidence="1" id="KW-1133">Transmembrane helix</keyword>
<reference evidence="2" key="2">
    <citation type="submission" date="2020-11" db="EMBL/GenBank/DDBJ databases">
        <authorList>
            <person name="McCartney M.A."/>
            <person name="Auch B."/>
            <person name="Kono T."/>
            <person name="Mallez S."/>
            <person name="Becker A."/>
            <person name="Gohl D.M."/>
            <person name="Silverstein K.A.T."/>
            <person name="Koren S."/>
            <person name="Bechman K.B."/>
            <person name="Herman A."/>
            <person name="Abrahante J.E."/>
            <person name="Garbe J."/>
        </authorList>
    </citation>
    <scope>NUCLEOTIDE SEQUENCE</scope>
    <source>
        <strain evidence="2">Duluth1</strain>
        <tissue evidence="2">Whole animal</tissue>
    </source>
</reference>
<dbReference type="AlphaFoldDB" id="A0A9D4S6X2"/>
<keyword evidence="1" id="KW-0472">Membrane</keyword>
<keyword evidence="1" id="KW-0812">Transmembrane</keyword>
<keyword evidence="3" id="KW-1185">Reference proteome</keyword>
<evidence type="ECO:0000313" key="3">
    <source>
        <dbReference type="Proteomes" id="UP000828390"/>
    </source>
</evidence>
<dbReference type="GO" id="GO:0006811">
    <property type="term" value="P:monoatomic ion transport"/>
    <property type="evidence" value="ECO:0007669"/>
    <property type="project" value="InterPro"/>
</dbReference>